<evidence type="ECO:0000313" key="2">
    <source>
        <dbReference type="EMBL" id="CAD8998477.1"/>
    </source>
</evidence>
<reference evidence="2" key="1">
    <citation type="submission" date="2021-01" db="EMBL/GenBank/DDBJ databases">
        <authorList>
            <person name="Corre E."/>
            <person name="Pelletier E."/>
            <person name="Niang G."/>
            <person name="Scheremetjew M."/>
            <person name="Finn R."/>
            <person name="Kale V."/>
            <person name="Holt S."/>
            <person name="Cochrane G."/>
            <person name="Meng A."/>
            <person name="Brown T."/>
            <person name="Cohen L."/>
        </authorList>
    </citation>
    <scope>NUCLEOTIDE SEQUENCE</scope>
    <source>
        <strain evidence="2">NIES-381</strain>
    </source>
</reference>
<feature type="region of interest" description="Disordered" evidence="1">
    <location>
        <begin position="299"/>
        <end position="381"/>
    </location>
</feature>
<protein>
    <recommendedName>
        <fullName evidence="3">K Homology domain-containing protein</fullName>
    </recommendedName>
</protein>
<organism evidence="2">
    <name type="scientific">Eutreptiella gymnastica</name>
    <dbReference type="NCBI Taxonomy" id="73025"/>
    <lineage>
        <taxon>Eukaryota</taxon>
        <taxon>Discoba</taxon>
        <taxon>Euglenozoa</taxon>
        <taxon>Euglenida</taxon>
        <taxon>Spirocuta</taxon>
        <taxon>Euglenophyceae</taxon>
        <taxon>Eutreptiales</taxon>
        <taxon>Eutreptiaceae</taxon>
        <taxon>Eutreptiella</taxon>
    </lineage>
</organism>
<dbReference type="CDD" id="cd00105">
    <property type="entry name" value="KH-I"/>
    <property type="match status" value="1"/>
</dbReference>
<sequence length="411" mass="45361">MPKGKDKRNSDNVDWFQSLGDNHQAHNRHVHNQQAQVPLPVQISHEDISDPRIHTISMKFEDLPIDRSIIYRDYKHTVSPYTYVTKVIALNTDRLCSLYNLRSIVVKSSRNIICVSGENMQSVRDAMEGILSMLEGPVLTMKLDADMVVGMRLFNDIKKDFSAQTGCWLHFIWVSRTVTCYGLDGKAADEYLRRSLQALWSCLMDAPTSFANLPPDKMVVVDRCYDRRLSKFIKKKVDEIEQHSGAILAIKSEDVGMNLVKVQLFGTIQCVEAASEYIETQGKASMNQMLSVGTTITGMLNQDDGQDKVGTRLSSNMMEDPSSNFNASRAITQGGPSSLDHGLQGTTSLATPSTWTPQSLNNHSPNGPALPESPLTNFPNAASGTSTLAAICRDGLSSTLRTATQSKAKVS</sequence>
<gene>
    <name evidence="2" type="ORF">EGYM00392_LOCUS9547</name>
</gene>
<dbReference type="EMBL" id="HBGA01025723">
    <property type="protein sequence ID" value="CAD8998477.1"/>
    <property type="molecule type" value="Transcribed_RNA"/>
</dbReference>
<evidence type="ECO:0000256" key="1">
    <source>
        <dbReference type="SAM" id="MobiDB-lite"/>
    </source>
</evidence>
<feature type="compositionally biased region" description="Polar residues" evidence="1">
    <location>
        <begin position="344"/>
        <end position="365"/>
    </location>
</feature>
<proteinExistence type="predicted"/>
<dbReference type="AlphaFoldDB" id="A0A7S1I2C1"/>
<name>A0A7S1I2C1_9EUGL</name>
<accession>A0A7S1I2C1</accession>
<evidence type="ECO:0008006" key="3">
    <source>
        <dbReference type="Google" id="ProtNLM"/>
    </source>
</evidence>
<feature type="compositionally biased region" description="Polar residues" evidence="1">
    <location>
        <begin position="312"/>
        <end position="336"/>
    </location>
</feature>